<proteinExistence type="inferred from homology"/>
<evidence type="ECO:0000256" key="1">
    <source>
        <dbReference type="ARBA" id="ARBA00010199"/>
    </source>
</evidence>
<keyword evidence="4" id="KW-1185">Reference proteome</keyword>
<name>A0A7J6VZM2_THATH</name>
<keyword evidence="2" id="KW-0812">Transmembrane</keyword>
<accession>A0A7J6VZM2</accession>
<dbReference type="InterPro" id="IPR002528">
    <property type="entry name" value="MATE_fam"/>
</dbReference>
<keyword evidence="2" id="KW-1133">Transmembrane helix</keyword>
<reference evidence="3 4" key="1">
    <citation type="submission" date="2020-06" db="EMBL/GenBank/DDBJ databases">
        <title>Transcriptomic and genomic resources for Thalictrum thalictroides and T. hernandezii: Facilitating candidate gene discovery in an emerging model plant lineage.</title>
        <authorList>
            <person name="Arias T."/>
            <person name="Riano-Pachon D.M."/>
            <person name="Di Stilio V.S."/>
        </authorList>
    </citation>
    <scope>NUCLEOTIDE SEQUENCE [LARGE SCALE GENOMIC DNA]</scope>
    <source>
        <strain evidence="4">cv. WT478/WT964</strain>
        <tissue evidence="3">Leaves</tissue>
    </source>
</reference>
<dbReference type="EMBL" id="JABWDY010024332">
    <property type="protein sequence ID" value="KAF5190331.1"/>
    <property type="molecule type" value="Genomic_DNA"/>
</dbReference>
<dbReference type="GO" id="GO:0015297">
    <property type="term" value="F:antiporter activity"/>
    <property type="evidence" value="ECO:0007669"/>
    <property type="project" value="InterPro"/>
</dbReference>
<comment type="similarity">
    <text evidence="1">Belongs to the multi antimicrobial extrusion (MATE) (TC 2.A.66.1) family.</text>
</comment>
<evidence type="ECO:0000313" key="3">
    <source>
        <dbReference type="EMBL" id="KAF5190331.1"/>
    </source>
</evidence>
<dbReference type="Pfam" id="PF01554">
    <property type="entry name" value="MatE"/>
    <property type="match status" value="1"/>
</dbReference>
<feature type="transmembrane region" description="Helical" evidence="2">
    <location>
        <begin position="42"/>
        <end position="58"/>
    </location>
</feature>
<feature type="transmembrane region" description="Helical" evidence="2">
    <location>
        <begin position="173"/>
        <end position="194"/>
    </location>
</feature>
<dbReference type="GO" id="GO:0042910">
    <property type="term" value="F:xenobiotic transmembrane transporter activity"/>
    <property type="evidence" value="ECO:0007669"/>
    <property type="project" value="InterPro"/>
</dbReference>
<dbReference type="GO" id="GO:0016020">
    <property type="term" value="C:membrane"/>
    <property type="evidence" value="ECO:0007669"/>
    <property type="project" value="InterPro"/>
</dbReference>
<feature type="transmembrane region" description="Helical" evidence="2">
    <location>
        <begin position="114"/>
        <end position="136"/>
    </location>
</feature>
<protein>
    <submittedName>
        <fullName evidence="3">Detoxification-like protein</fullName>
    </submittedName>
</protein>
<feature type="transmembrane region" description="Helical" evidence="2">
    <location>
        <begin position="70"/>
        <end position="94"/>
    </location>
</feature>
<keyword evidence="2" id="KW-0472">Membrane</keyword>
<gene>
    <name evidence="3" type="ORF">FRX31_020082</name>
</gene>
<evidence type="ECO:0000256" key="2">
    <source>
        <dbReference type="SAM" id="Phobius"/>
    </source>
</evidence>
<dbReference type="AlphaFoldDB" id="A0A7J6VZM2"/>
<comment type="caution">
    <text evidence="3">The sequence shown here is derived from an EMBL/GenBank/DDBJ whole genome shotgun (WGS) entry which is preliminary data.</text>
</comment>
<evidence type="ECO:0000313" key="4">
    <source>
        <dbReference type="Proteomes" id="UP000554482"/>
    </source>
</evidence>
<dbReference type="OrthoDB" id="2126698at2759"/>
<organism evidence="3 4">
    <name type="scientific">Thalictrum thalictroides</name>
    <name type="common">Rue-anemone</name>
    <name type="synonym">Anemone thalictroides</name>
    <dbReference type="NCBI Taxonomy" id="46969"/>
    <lineage>
        <taxon>Eukaryota</taxon>
        <taxon>Viridiplantae</taxon>
        <taxon>Streptophyta</taxon>
        <taxon>Embryophyta</taxon>
        <taxon>Tracheophyta</taxon>
        <taxon>Spermatophyta</taxon>
        <taxon>Magnoliopsida</taxon>
        <taxon>Ranunculales</taxon>
        <taxon>Ranunculaceae</taxon>
        <taxon>Thalictroideae</taxon>
        <taxon>Thalictrum</taxon>
    </lineage>
</organism>
<sequence length="220" mass="23947">GIFYSLENWYYRILVLMTGNLKNAKIAVDALAVCQSINGWELMIPLAFFAGIGVRVANELGAGNGNGAKFATYVSVATSTFIGLIFCVLILVFHDKIAFIFTVSTEVIDAVDKLAYILAFTILFNSVQPVLSGVAVGSGWQAYVAYINIGCYYIIGVPLGIIMGWVFHLGVMGIWSGMIGGTAVQTLILVIITIRCDWDKEAEKASSHMEKLSVNEENRD</sequence>
<feature type="transmembrane region" description="Helical" evidence="2">
    <location>
        <begin position="143"/>
        <end position="167"/>
    </location>
</feature>
<dbReference type="PANTHER" id="PTHR11206">
    <property type="entry name" value="MULTIDRUG RESISTANCE PROTEIN"/>
    <property type="match status" value="1"/>
</dbReference>
<dbReference type="Proteomes" id="UP000554482">
    <property type="component" value="Unassembled WGS sequence"/>
</dbReference>
<feature type="non-terminal residue" evidence="3">
    <location>
        <position position="1"/>
    </location>
</feature>